<gene>
    <name evidence="1" type="ORF">DFO65_11640</name>
</gene>
<dbReference type="GO" id="GO:0016740">
    <property type="term" value="F:transferase activity"/>
    <property type="evidence" value="ECO:0007669"/>
    <property type="project" value="UniProtKB-KW"/>
</dbReference>
<keyword evidence="1" id="KW-0808">Transferase</keyword>
<protein>
    <submittedName>
        <fullName evidence="1">Glycosyltransferase involved in cell wall biosynthesis</fullName>
    </submittedName>
</protein>
<reference evidence="1 2" key="1">
    <citation type="submission" date="2018-06" db="EMBL/GenBank/DDBJ databases">
        <title>Freshwater and sediment microbial communities from various areas in North America, analyzing microbe dynamics in response to fracking.</title>
        <authorList>
            <person name="Lamendella R."/>
        </authorList>
    </citation>
    <scope>NUCLEOTIDE SEQUENCE [LARGE SCALE GENOMIC DNA]</scope>
    <source>
        <strain evidence="1 2">3b_TX</strain>
    </source>
</reference>
<evidence type="ECO:0000313" key="2">
    <source>
        <dbReference type="Proteomes" id="UP000253509"/>
    </source>
</evidence>
<dbReference type="EMBL" id="QNSB01000016">
    <property type="protein sequence ID" value="RBP68670.1"/>
    <property type="molecule type" value="Genomic_DNA"/>
</dbReference>
<dbReference type="Gene3D" id="3.40.50.2000">
    <property type="entry name" value="Glycogen Phosphorylase B"/>
    <property type="match status" value="2"/>
</dbReference>
<sequence>MSEAGETQPLTADTRILHVLAETTGPVVEVAKLAVLGHLRAGHKVAVAAHRSLLGTFGVPAELAEDFREISLTARRRLTPADPGSAFTLHKLYEHVDLVHAHGLHAATLAGLAFTGLPSSRQPKLIATIESFDADNVIERTGAEIVSRTATAVLGTTEPVVDYFGERVPVVERAELVHPDIDVDLTVRTPRAEVRRQLRIADGTWMVASPIALRDHTALATVLDAASQINTRRPDRRVVTVLTGTGRDRRTIQRAFADRDVIVAPADDLVDVTAAADVVIASEQMTGLGHEELMQLSRPAVFIGSSRRAGIWGDAANAVEPDDTDGLLSEINHLLDNPAGRGSRAVAAKKRVIDVSNGAAISSTLLDLYAEVAATERAGSGL</sequence>
<evidence type="ECO:0000313" key="1">
    <source>
        <dbReference type="EMBL" id="RBP68670.1"/>
    </source>
</evidence>
<accession>A0A366IFQ9</accession>
<proteinExistence type="predicted"/>
<comment type="caution">
    <text evidence="1">The sequence shown here is derived from an EMBL/GenBank/DDBJ whole genome shotgun (WGS) entry which is preliminary data.</text>
</comment>
<dbReference type="AlphaFoldDB" id="A0A366IFQ9"/>
<organism evidence="1 2">
    <name type="scientific">Brevibacterium celere</name>
    <dbReference type="NCBI Taxonomy" id="225845"/>
    <lineage>
        <taxon>Bacteria</taxon>
        <taxon>Bacillati</taxon>
        <taxon>Actinomycetota</taxon>
        <taxon>Actinomycetes</taxon>
        <taxon>Micrococcales</taxon>
        <taxon>Brevibacteriaceae</taxon>
        <taxon>Brevibacterium</taxon>
    </lineage>
</organism>
<dbReference type="RefSeq" id="WP_113905528.1">
    <property type="nucleotide sequence ID" value="NZ_QNSB01000016.1"/>
</dbReference>
<keyword evidence="2" id="KW-1185">Reference proteome</keyword>
<dbReference type="SUPFAM" id="SSF53756">
    <property type="entry name" value="UDP-Glycosyltransferase/glycogen phosphorylase"/>
    <property type="match status" value="1"/>
</dbReference>
<name>A0A366IFQ9_9MICO</name>
<dbReference type="Proteomes" id="UP000253509">
    <property type="component" value="Unassembled WGS sequence"/>
</dbReference>